<evidence type="ECO:0000259" key="7">
    <source>
        <dbReference type="PROSITE" id="PS51898"/>
    </source>
</evidence>
<evidence type="ECO:0000256" key="3">
    <source>
        <dbReference type="ARBA" id="ARBA00022908"/>
    </source>
</evidence>
<keyword evidence="3" id="KW-0229">DNA integration</keyword>
<comment type="function">
    <text evidence="1">Site-specific tyrosine recombinase, which acts by catalyzing the cutting and rejoining of the recombining DNA molecules.</text>
</comment>
<dbReference type="InterPro" id="IPR044068">
    <property type="entry name" value="CB"/>
</dbReference>
<accession>A0A1T4YFH2</accession>
<dbReference type="SUPFAM" id="SSF56349">
    <property type="entry name" value="DNA breaking-rejoining enzymes"/>
    <property type="match status" value="1"/>
</dbReference>
<dbReference type="InterPro" id="IPR013762">
    <property type="entry name" value="Integrase-like_cat_sf"/>
</dbReference>
<sequence>MAVKINYSKNGNEYFRVTATIGRDANGKLIRKEFYGKSKKEAEDKRDEYLNGIKNGLNIDYTNISLGELMHLWLFEIVRISNKIKPSTFQRYEGIYRNYILNSEIYGLRLCDLKAIQIQRYYNKLYENGKSSSVIKNLNKLLKTFFNYAMAEGYLLKNPCRTGNIVIPKDCEFEKNQDKIEVFSNEEINLLKINLENNRLKALILLALGTGLREGELLGLKWSDIDFTNKELKVERSVKQVNIINSDGSREYKTIVQTPKSKNSIRTVPIPSNLIPILKEQELQQKQDRLKAGPLYINNEFVFTTETGNLIDARNLLRSYKRLLKKAGIPYKKFHALRHTYATKLFEANVPLKTVQTLLGHSDISITANIYTHVMPKEKIEAAEKLNNLFA</sequence>
<proteinExistence type="inferred from homology"/>
<dbReference type="GO" id="GO:0015074">
    <property type="term" value="P:DNA integration"/>
    <property type="evidence" value="ECO:0007669"/>
    <property type="project" value="UniProtKB-KW"/>
</dbReference>
<dbReference type="Gene3D" id="1.10.443.10">
    <property type="entry name" value="Intergrase catalytic core"/>
    <property type="match status" value="1"/>
</dbReference>
<keyword evidence="10" id="KW-1185">Reference proteome</keyword>
<dbReference type="Proteomes" id="UP000190105">
    <property type="component" value="Unassembled WGS sequence"/>
</dbReference>
<feature type="domain" description="Tyr recombinase" evidence="7">
    <location>
        <begin position="178"/>
        <end position="384"/>
    </location>
</feature>
<keyword evidence="4 6" id="KW-0238">DNA-binding</keyword>
<keyword evidence="5" id="KW-0233">DNA recombination</keyword>
<dbReference type="AlphaFoldDB" id="A0A1T4YFH2"/>
<dbReference type="RefSeq" id="WP_078697804.1">
    <property type="nucleotide sequence ID" value="NZ_FUYH01000041.1"/>
</dbReference>
<dbReference type="InterPro" id="IPR004107">
    <property type="entry name" value="Integrase_SAM-like_N"/>
</dbReference>
<dbReference type="EMBL" id="FUYH01000041">
    <property type="protein sequence ID" value="SKB00061.1"/>
    <property type="molecule type" value="Genomic_DNA"/>
</dbReference>
<evidence type="ECO:0000313" key="10">
    <source>
        <dbReference type="Proteomes" id="UP000190105"/>
    </source>
</evidence>
<dbReference type="PROSITE" id="PS51900">
    <property type="entry name" value="CB"/>
    <property type="match status" value="1"/>
</dbReference>
<dbReference type="Pfam" id="PF00589">
    <property type="entry name" value="Phage_integrase"/>
    <property type="match status" value="1"/>
</dbReference>
<evidence type="ECO:0000313" key="9">
    <source>
        <dbReference type="EMBL" id="SKB00061.1"/>
    </source>
</evidence>
<dbReference type="Pfam" id="PF14659">
    <property type="entry name" value="Phage_int_SAM_3"/>
    <property type="match status" value="1"/>
</dbReference>
<dbReference type="CDD" id="cd01189">
    <property type="entry name" value="INT_ICEBs1_C_like"/>
    <property type="match status" value="1"/>
</dbReference>
<evidence type="ECO:0000256" key="2">
    <source>
        <dbReference type="ARBA" id="ARBA00008857"/>
    </source>
</evidence>
<dbReference type="InterPro" id="IPR050090">
    <property type="entry name" value="Tyrosine_recombinase_XerCD"/>
</dbReference>
<protein>
    <submittedName>
        <fullName evidence="9">Site-specific recombinase XerD</fullName>
    </submittedName>
</protein>
<dbReference type="STRING" id="1147123.SAMN05443428_1417"/>
<dbReference type="OrthoDB" id="9785687at2"/>
<name>A0A1T4YFH2_9CLOT</name>
<dbReference type="PANTHER" id="PTHR30349">
    <property type="entry name" value="PHAGE INTEGRASE-RELATED"/>
    <property type="match status" value="1"/>
</dbReference>
<dbReference type="InterPro" id="IPR010998">
    <property type="entry name" value="Integrase_recombinase_N"/>
</dbReference>
<dbReference type="InterPro" id="IPR002104">
    <property type="entry name" value="Integrase_catalytic"/>
</dbReference>
<evidence type="ECO:0000256" key="6">
    <source>
        <dbReference type="PROSITE-ProRule" id="PRU01248"/>
    </source>
</evidence>
<organism evidence="9 10">
    <name type="scientific">Caloramator quimbayensis</name>
    <dbReference type="NCBI Taxonomy" id="1147123"/>
    <lineage>
        <taxon>Bacteria</taxon>
        <taxon>Bacillati</taxon>
        <taxon>Bacillota</taxon>
        <taxon>Clostridia</taxon>
        <taxon>Eubacteriales</taxon>
        <taxon>Clostridiaceae</taxon>
        <taxon>Caloramator</taxon>
    </lineage>
</organism>
<comment type="similarity">
    <text evidence="2">Belongs to the 'phage' integrase family.</text>
</comment>
<dbReference type="InterPro" id="IPR011010">
    <property type="entry name" value="DNA_brk_join_enz"/>
</dbReference>
<reference evidence="10" key="1">
    <citation type="submission" date="2017-02" db="EMBL/GenBank/DDBJ databases">
        <authorList>
            <person name="Varghese N."/>
            <person name="Submissions S."/>
        </authorList>
    </citation>
    <scope>NUCLEOTIDE SEQUENCE [LARGE SCALE GENOMIC DNA]</scope>
    <source>
        <strain evidence="10">USBA 833</strain>
    </source>
</reference>
<dbReference type="Gene3D" id="1.10.150.130">
    <property type="match status" value="1"/>
</dbReference>
<evidence type="ECO:0000256" key="4">
    <source>
        <dbReference type="ARBA" id="ARBA00023125"/>
    </source>
</evidence>
<dbReference type="PANTHER" id="PTHR30349:SF41">
    <property type="entry name" value="INTEGRASE_RECOMBINASE PROTEIN MJ0367-RELATED"/>
    <property type="match status" value="1"/>
</dbReference>
<dbReference type="PROSITE" id="PS51898">
    <property type="entry name" value="TYR_RECOMBINASE"/>
    <property type="match status" value="1"/>
</dbReference>
<dbReference type="GO" id="GO:0006310">
    <property type="term" value="P:DNA recombination"/>
    <property type="evidence" value="ECO:0007669"/>
    <property type="project" value="UniProtKB-KW"/>
</dbReference>
<evidence type="ECO:0000259" key="8">
    <source>
        <dbReference type="PROSITE" id="PS51900"/>
    </source>
</evidence>
<evidence type="ECO:0000256" key="1">
    <source>
        <dbReference type="ARBA" id="ARBA00003283"/>
    </source>
</evidence>
<dbReference type="GO" id="GO:0003677">
    <property type="term" value="F:DNA binding"/>
    <property type="evidence" value="ECO:0007669"/>
    <property type="project" value="UniProtKB-UniRule"/>
</dbReference>
<gene>
    <name evidence="9" type="ORF">SAMN05443428_1417</name>
</gene>
<evidence type="ECO:0000256" key="5">
    <source>
        <dbReference type="ARBA" id="ARBA00023172"/>
    </source>
</evidence>
<feature type="domain" description="Core-binding (CB)" evidence="8">
    <location>
        <begin position="64"/>
        <end position="150"/>
    </location>
</feature>